<evidence type="ECO:0000313" key="3">
    <source>
        <dbReference type="EnsemblMetazoa" id="ISCW024735-PA"/>
    </source>
</evidence>
<keyword evidence="4" id="KW-1185">Reference proteome</keyword>
<reference evidence="2 4" key="1">
    <citation type="submission" date="2008-03" db="EMBL/GenBank/DDBJ databases">
        <title>Annotation of Ixodes scapularis.</title>
        <authorList>
            <consortium name="Ixodes scapularis Genome Project Consortium"/>
            <person name="Caler E."/>
            <person name="Hannick L.I."/>
            <person name="Bidwell S."/>
            <person name="Joardar V."/>
            <person name="Thiagarajan M."/>
            <person name="Amedeo P."/>
            <person name="Galinsky K.J."/>
            <person name="Schobel S."/>
            <person name="Inman J."/>
            <person name="Hostetler J."/>
            <person name="Miller J."/>
            <person name="Hammond M."/>
            <person name="Megy K."/>
            <person name="Lawson D."/>
            <person name="Kodira C."/>
            <person name="Sutton G."/>
            <person name="Meyer J."/>
            <person name="Hill C.A."/>
            <person name="Birren B."/>
            <person name="Nene V."/>
            <person name="Collins F."/>
            <person name="Alarcon-Chaidez F."/>
            <person name="Wikel S."/>
            <person name="Strausberg R."/>
        </authorList>
    </citation>
    <scope>NUCLEOTIDE SEQUENCE [LARGE SCALE GENOMIC DNA]</scope>
    <source>
        <strain evidence="4">Wikel</strain>
        <strain evidence="2">Wikel colony</strain>
    </source>
</reference>
<evidence type="ECO:0000313" key="4">
    <source>
        <dbReference type="Proteomes" id="UP000001555"/>
    </source>
</evidence>
<keyword evidence="1" id="KW-1133">Transmembrane helix</keyword>
<sequence>MLISSFFVFFLHFFNTFCTTVILTNLPFYGAPKQGWGMEQCFSSFQFLFVRGVAKRSLIYYIQFRSFAYCTLDDDVQS</sequence>
<evidence type="ECO:0000256" key="1">
    <source>
        <dbReference type="SAM" id="Phobius"/>
    </source>
</evidence>
<dbReference type="AlphaFoldDB" id="B7QEW4"/>
<keyword evidence="1" id="KW-0472">Membrane</keyword>
<accession>B7QEW4</accession>
<dbReference type="PaxDb" id="6945-B7QEW4"/>
<reference evidence="3" key="2">
    <citation type="submission" date="2020-05" db="UniProtKB">
        <authorList>
            <consortium name="EnsemblMetazoa"/>
        </authorList>
    </citation>
    <scope>IDENTIFICATION</scope>
    <source>
        <strain evidence="3">wikel</strain>
    </source>
</reference>
<dbReference type="InParanoid" id="B7QEW4"/>
<dbReference type="EMBL" id="DS922387">
    <property type="protein sequence ID" value="EEC17386.1"/>
    <property type="molecule type" value="Genomic_DNA"/>
</dbReference>
<keyword evidence="1" id="KW-0812">Transmembrane</keyword>
<evidence type="ECO:0000313" key="2">
    <source>
        <dbReference type="EMBL" id="EEC17386.1"/>
    </source>
</evidence>
<dbReference type="VEuPathDB" id="VectorBase:ISCW024735"/>
<organism>
    <name type="scientific">Ixodes scapularis</name>
    <name type="common">Black-legged tick</name>
    <name type="synonym">Deer tick</name>
    <dbReference type="NCBI Taxonomy" id="6945"/>
    <lineage>
        <taxon>Eukaryota</taxon>
        <taxon>Metazoa</taxon>
        <taxon>Ecdysozoa</taxon>
        <taxon>Arthropoda</taxon>
        <taxon>Chelicerata</taxon>
        <taxon>Arachnida</taxon>
        <taxon>Acari</taxon>
        <taxon>Parasitiformes</taxon>
        <taxon>Ixodida</taxon>
        <taxon>Ixodoidea</taxon>
        <taxon>Ixodidae</taxon>
        <taxon>Ixodinae</taxon>
        <taxon>Ixodes</taxon>
    </lineage>
</organism>
<dbReference type="Proteomes" id="UP000001555">
    <property type="component" value="Unassembled WGS sequence"/>
</dbReference>
<feature type="transmembrane region" description="Helical" evidence="1">
    <location>
        <begin position="6"/>
        <end position="28"/>
    </location>
</feature>
<protein>
    <submittedName>
        <fullName evidence="2 3">Uncharacterized protein</fullName>
    </submittedName>
</protein>
<dbReference type="EnsemblMetazoa" id="ISCW024735-RA">
    <property type="protein sequence ID" value="ISCW024735-PA"/>
    <property type="gene ID" value="ISCW024735"/>
</dbReference>
<name>B7QEW4_IXOSC</name>
<gene>
    <name evidence="2" type="ORF">IscW_ISCW024735</name>
</gene>
<dbReference type="VEuPathDB" id="VectorBase:ISCI024735"/>
<proteinExistence type="predicted"/>
<dbReference type="EMBL" id="ABJB010470886">
    <property type="status" value="NOT_ANNOTATED_CDS"/>
    <property type="molecule type" value="Genomic_DNA"/>
</dbReference>
<dbReference type="HOGENOM" id="CLU_2624755_0_0_1"/>